<keyword evidence="3" id="KW-1185">Reference proteome</keyword>
<dbReference type="Pfam" id="PF13560">
    <property type="entry name" value="HTH_31"/>
    <property type="match status" value="1"/>
</dbReference>
<dbReference type="RefSeq" id="WP_209666860.1">
    <property type="nucleotide sequence ID" value="NZ_JAGGMS010000001.1"/>
</dbReference>
<reference evidence="2 3" key="1">
    <citation type="submission" date="2021-03" db="EMBL/GenBank/DDBJ databases">
        <title>Sequencing the genomes of 1000 actinobacteria strains.</title>
        <authorList>
            <person name="Klenk H.-P."/>
        </authorList>
    </citation>
    <scope>NUCLEOTIDE SEQUENCE [LARGE SCALE GENOMIC DNA]</scope>
    <source>
        <strain evidence="2 3">DSM 45510</strain>
    </source>
</reference>
<protein>
    <recommendedName>
        <fullName evidence="1">HTH cro/C1-type domain-containing protein</fullName>
    </recommendedName>
</protein>
<gene>
    <name evidence="2" type="ORF">JOM49_005257</name>
</gene>
<dbReference type="CDD" id="cd00093">
    <property type="entry name" value="HTH_XRE"/>
    <property type="match status" value="1"/>
</dbReference>
<dbReference type="PROSITE" id="PS50943">
    <property type="entry name" value="HTH_CROC1"/>
    <property type="match status" value="1"/>
</dbReference>
<dbReference type="Proteomes" id="UP000741013">
    <property type="component" value="Unassembled WGS sequence"/>
</dbReference>
<dbReference type="SUPFAM" id="SSF47413">
    <property type="entry name" value="lambda repressor-like DNA-binding domains"/>
    <property type="match status" value="1"/>
</dbReference>
<accession>A0ABS4PYU6</accession>
<dbReference type="EMBL" id="JAGGMS010000001">
    <property type="protein sequence ID" value="MBP2183731.1"/>
    <property type="molecule type" value="Genomic_DNA"/>
</dbReference>
<name>A0ABS4PYU6_9PSEU</name>
<dbReference type="Gene3D" id="1.10.260.40">
    <property type="entry name" value="lambda repressor-like DNA-binding domains"/>
    <property type="match status" value="1"/>
</dbReference>
<dbReference type="InterPro" id="IPR010982">
    <property type="entry name" value="Lambda_DNA-bd_dom_sf"/>
</dbReference>
<organism evidence="2 3">
    <name type="scientific">Amycolatopsis magusensis</name>
    <dbReference type="NCBI Taxonomy" id="882444"/>
    <lineage>
        <taxon>Bacteria</taxon>
        <taxon>Bacillati</taxon>
        <taxon>Actinomycetota</taxon>
        <taxon>Actinomycetes</taxon>
        <taxon>Pseudonocardiales</taxon>
        <taxon>Pseudonocardiaceae</taxon>
        <taxon>Amycolatopsis</taxon>
    </lineage>
</organism>
<evidence type="ECO:0000313" key="2">
    <source>
        <dbReference type="EMBL" id="MBP2183731.1"/>
    </source>
</evidence>
<evidence type="ECO:0000313" key="3">
    <source>
        <dbReference type="Proteomes" id="UP000741013"/>
    </source>
</evidence>
<evidence type="ECO:0000259" key="1">
    <source>
        <dbReference type="PROSITE" id="PS50943"/>
    </source>
</evidence>
<comment type="caution">
    <text evidence="2">The sequence shown here is derived from an EMBL/GenBank/DDBJ whole genome shotgun (WGS) entry which is preliminary data.</text>
</comment>
<proteinExistence type="predicted"/>
<feature type="domain" description="HTH cro/C1-type" evidence="1">
    <location>
        <begin position="79"/>
        <end position="124"/>
    </location>
</feature>
<sequence length="477" mass="51805">MSTSRATAARTCRYCGTQLAKDHSDTACSACARRHRAPEAPAVPSEFWSDPAIAAAVHEQRFGKLIHAYRVHPWHARLITQATMARWLRVSQSRLSRIETGRGPCSRDELQQFARALHLPPALHWFPRPESTGTVAPMEGATVTAARDSLAFTSTLTGLADRGNDLWALRADLSLVATNYVHKPLKTVFGDLVDSRDTAIALLSRRLRPAQERDAYFLAGVACLMLAHAAQNAGDPRSAQHQLKAAKDLADVADHAALRAWVLGSSALLHEWTRRHTDAVALARHGHTYATSATTRSRLLAIEARAAARGGDHDTATAAIRRLSDMDSDVIDDDVTNFGGILTFPAVKRTYYLGSTYGLLAQHENAERHAHAAIGAYETGPPEERSYGDETLARLDIVNARIAAGAIDSAQTELEPILALPPELRIRQVDNALTRTRSLASQLGHRGHTAARELAQQLSTTLEQPAALPSARALPPP</sequence>
<dbReference type="InterPro" id="IPR001387">
    <property type="entry name" value="Cro/C1-type_HTH"/>
</dbReference>